<evidence type="ECO:0000256" key="4">
    <source>
        <dbReference type="SAM" id="MobiDB-lite"/>
    </source>
</evidence>
<keyword evidence="3" id="KW-0067">ATP-binding</keyword>
<comment type="similarity">
    <text evidence="1">Belongs to the heat shock protein 70 family.</text>
</comment>
<name>A0A4W3K552_CALMI</name>
<evidence type="ECO:0000313" key="5">
    <source>
        <dbReference type="Ensembl" id="ENSCMIP00000046916.1"/>
    </source>
</evidence>
<dbReference type="PANTHER" id="PTHR45639:SF2">
    <property type="entry name" value="HEAT SHOCK PROTEIN 105 KDA"/>
    <property type="match status" value="1"/>
</dbReference>
<dbReference type="GeneTree" id="ENSGT00940000159635"/>
<dbReference type="Gene3D" id="2.60.34.10">
    <property type="entry name" value="Substrate Binding Domain Of DNAk, Chain A, domain 1"/>
    <property type="match status" value="1"/>
</dbReference>
<dbReference type="GO" id="GO:0005634">
    <property type="term" value="C:nucleus"/>
    <property type="evidence" value="ECO:0007669"/>
    <property type="project" value="TreeGrafter"/>
</dbReference>
<keyword evidence="2" id="KW-0547">Nucleotide-binding</keyword>
<feature type="compositionally biased region" description="Low complexity" evidence="4">
    <location>
        <begin position="94"/>
        <end position="109"/>
    </location>
</feature>
<dbReference type="InterPro" id="IPR029047">
    <property type="entry name" value="HSP70_peptide-bd_sf"/>
</dbReference>
<reference evidence="5" key="4">
    <citation type="submission" date="2025-08" db="UniProtKB">
        <authorList>
            <consortium name="Ensembl"/>
        </authorList>
    </citation>
    <scope>IDENTIFICATION</scope>
</reference>
<evidence type="ECO:0000256" key="3">
    <source>
        <dbReference type="ARBA" id="ARBA00022840"/>
    </source>
</evidence>
<dbReference type="AlphaFoldDB" id="A0A4W3K552"/>
<dbReference type="SUPFAM" id="SSF100920">
    <property type="entry name" value="Heat shock protein 70kD (HSP70), peptide-binding domain"/>
    <property type="match status" value="1"/>
</dbReference>
<dbReference type="GO" id="GO:0005524">
    <property type="term" value="F:ATP binding"/>
    <property type="evidence" value="ECO:0007669"/>
    <property type="project" value="UniProtKB-KW"/>
</dbReference>
<sequence length="195" mass="21970">QEIFSQNDPVPASRILTFVRKGPFELEASFKDSKSFSQPEKNIGHFVILVPQAKNENSIVKIKVIIDTDGIFSVSNAFIVEEHTEDTSVEKESNFSPSISIESSTPGTSDSGSIESKSSLDSIEYIALVQIAKLKQQSEPEVETEHHHDRIKMLGYLNQIEEWLYEEGENVAKQVYLDKLLELKALAQHSLRYSL</sequence>
<dbReference type="GO" id="GO:0140662">
    <property type="term" value="F:ATP-dependent protein folding chaperone"/>
    <property type="evidence" value="ECO:0007669"/>
    <property type="project" value="InterPro"/>
</dbReference>
<evidence type="ECO:0000313" key="6">
    <source>
        <dbReference type="Proteomes" id="UP000314986"/>
    </source>
</evidence>
<dbReference type="PANTHER" id="PTHR45639">
    <property type="entry name" value="HSC70CB, ISOFORM G-RELATED"/>
    <property type="match status" value="1"/>
</dbReference>
<dbReference type="GO" id="GO:0005829">
    <property type="term" value="C:cytosol"/>
    <property type="evidence" value="ECO:0007669"/>
    <property type="project" value="TreeGrafter"/>
</dbReference>
<reference evidence="5" key="5">
    <citation type="submission" date="2025-09" db="UniProtKB">
        <authorList>
            <consortium name="Ensembl"/>
        </authorList>
    </citation>
    <scope>IDENTIFICATION</scope>
</reference>
<dbReference type="Ensembl" id="ENSCMIT00000047581.1">
    <property type="protein sequence ID" value="ENSCMIP00000046916.1"/>
    <property type="gene ID" value="ENSCMIG00000019249.1"/>
</dbReference>
<dbReference type="InterPro" id="IPR013126">
    <property type="entry name" value="Hsp_70_fam"/>
</dbReference>
<reference evidence="6" key="2">
    <citation type="journal article" date="2007" name="PLoS Biol.">
        <title>Survey sequencing and comparative analysis of the elephant shark (Callorhinchus milii) genome.</title>
        <authorList>
            <person name="Venkatesh B."/>
            <person name="Kirkness E.F."/>
            <person name="Loh Y.H."/>
            <person name="Halpern A.L."/>
            <person name="Lee A.P."/>
            <person name="Johnson J."/>
            <person name="Dandona N."/>
            <person name="Viswanathan L.D."/>
            <person name="Tay A."/>
            <person name="Venter J.C."/>
            <person name="Strausberg R.L."/>
            <person name="Brenner S."/>
        </authorList>
    </citation>
    <scope>NUCLEOTIDE SEQUENCE [LARGE SCALE GENOMIC DNA]</scope>
</reference>
<evidence type="ECO:0000256" key="2">
    <source>
        <dbReference type="ARBA" id="ARBA00022741"/>
    </source>
</evidence>
<feature type="region of interest" description="Disordered" evidence="4">
    <location>
        <begin position="89"/>
        <end position="116"/>
    </location>
</feature>
<protein>
    <submittedName>
        <fullName evidence="5">Uncharacterized protein</fullName>
    </submittedName>
</protein>
<reference evidence="6" key="3">
    <citation type="journal article" date="2014" name="Nature">
        <title>Elephant shark genome provides unique insights into gnathostome evolution.</title>
        <authorList>
            <consortium name="International Elephant Shark Genome Sequencing Consortium"/>
            <person name="Venkatesh B."/>
            <person name="Lee A.P."/>
            <person name="Ravi V."/>
            <person name="Maurya A.K."/>
            <person name="Lian M.M."/>
            <person name="Swann J.B."/>
            <person name="Ohta Y."/>
            <person name="Flajnik M.F."/>
            <person name="Sutoh Y."/>
            <person name="Kasahara M."/>
            <person name="Hoon S."/>
            <person name="Gangu V."/>
            <person name="Roy S.W."/>
            <person name="Irimia M."/>
            <person name="Korzh V."/>
            <person name="Kondrychyn I."/>
            <person name="Lim Z.W."/>
            <person name="Tay B.H."/>
            <person name="Tohari S."/>
            <person name="Kong K.W."/>
            <person name="Ho S."/>
            <person name="Lorente-Galdos B."/>
            <person name="Quilez J."/>
            <person name="Marques-Bonet T."/>
            <person name="Raney B.J."/>
            <person name="Ingham P.W."/>
            <person name="Tay A."/>
            <person name="Hillier L.W."/>
            <person name="Minx P."/>
            <person name="Boehm T."/>
            <person name="Wilson R.K."/>
            <person name="Brenner S."/>
            <person name="Warren W.C."/>
        </authorList>
    </citation>
    <scope>NUCLEOTIDE SEQUENCE [LARGE SCALE GENOMIC DNA]</scope>
</reference>
<reference evidence="6" key="1">
    <citation type="journal article" date="2006" name="Science">
        <title>Ancient noncoding elements conserved in the human genome.</title>
        <authorList>
            <person name="Venkatesh B."/>
            <person name="Kirkness E.F."/>
            <person name="Loh Y.H."/>
            <person name="Halpern A.L."/>
            <person name="Lee A.P."/>
            <person name="Johnson J."/>
            <person name="Dandona N."/>
            <person name="Viswanathan L.D."/>
            <person name="Tay A."/>
            <person name="Venter J.C."/>
            <person name="Strausberg R.L."/>
            <person name="Brenner S."/>
        </authorList>
    </citation>
    <scope>NUCLEOTIDE SEQUENCE [LARGE SCALE GENOMIC DNA]</scope>
</reference>
<keyword evidence="6" id="KW-1185">Reference proteome</keyword>
<evidence type="ECO:0000256" key="1">
    <source>
        <dbReference type="ARBA" id="ARBA00007381"/>
    </source>
</evidence>
<organism evidence="5 6">
    <name type="scientific">Callorhinchus milii</name>
    <name type="common">Ghost shark</name>
    <dbReference type="NCBI Taxonomy" id="7868"/>
    <lineage>
        <taxon>Eukaryota</taxon>
        <taxon>Metazoa</taxon>
        <taxon>Chordata</taxon>
        <taxon>Craniata</taxon>
        <taxon>Vertebrata</taxon>
        <taxon>Chondrichthyes</taxon>
        <taxon>Holocephali</taxon>
        <taxon>Chimaeriformes</taxon>
        <taxon>Callorhinchidae</taxon>
        <taxon>Callorhinchus</taxon>
    </lineage>
</organism>
<accession>A0A4W3K552</accession>
<proteinExistence type="inferred from homology"/>
<dbReference type="Pfam" id="PF00012">
    <property type="entry name" value="HSP70"/>
    <property type="match status" value="1"/>
</dbReference>
<dbReference type="Proteomes" id="UP000314986">
    <property type="component" value="Unassembled WGS sequence"/>
</dbReference>